<dbReference type="InterPro" id="IPR013154">
    <property type="entry name" value="ADH-like_N"/>
</dbReference>
<accession>B8KQH5</accession>
<dbReference type="InterPro" id="IPR011032">
    <property type="entry name" value="GroES-like_sf"/>
</dbReference>
<proteinExistence type="inferred from homology"/>
<name>B8KQH5_9GAMM</name>
<dbReference type="STRING" id="565045.NOR51B_2661"/>
<dbReference type="GO" id="GO:0018456">
    <property type="term" value="F:aryl-alcohol dehydrogenase (NAD+) activity"/>
    <property type="evidence" value="ECO:0007669"/>
    <property type="project" value="UniProtKB-EC"/>
</dbReference>
<dbReference type="InterPro" id="IPR002328">
    <property type="entry name" value="ADH_Zn_CS"/>
</dbReference>
<dbReference type="Proteomes" id="UP000004699">
    <property type="component" value="Unassembled WGS sequence"/>
</dbReference>
<dbReference type="AlphaFoldDB" id="B8KQH5"/>
<evidence type="ECO:0000256" key="1">
    <source>
        <dbReference type="ARBA" id="ARBA00001947"/>
    </source>
</evidence>
<comment type="similarity">
    <text evidence="2 6">Belongs to the zinc-containing alcohol dehydrogenase family.</text>
</comment>
<dbReference type="SUPFAM" id="SSF50129">
    <property type="entry name" value="GroES-like"/>
    <property type="match status" value="1"/>
</dbReference>
<keyword evidence="9" id="KW-1185">Reference proteome</keyword>
<dbReference type="Gene3D" id="3.40.50.720">
    <property type="entry name" value="NAD(P)-binding Rossmann-like Domain"/>
    <property type="match status" value="1"/>
</dbReference>
<evidence type="ECO:0000256" key="3">
    <source>
        <dbReference type="ARBA" id="ARBA00022723"/>
    </source>
</evidence>
<sequence>MMKAIGAVIEEPGGVFQCRDFQLADPRADEVLVEIAGCGVCHTDLVCRDQGIPVPTPCILGHEGSGVVKAVGSAVSRVSPGDHVVLSYQNCGECQNCLKGAPAYCLDFFARNFSGCRPDGSIAVSALDPQAPLYGHFFCQSSFATHAIAHERNTVKVPSDAPLELLGPLGCGIQTGAGAVLNSLKPRAGSSIVIFGAGSVGLSAVMAANLVGCGTIIAVDPVASRRSLALELGATAVIDPQPEDPLARVSQLTTTGADFSLECTGKPDVLRAAVECLIPSGVCGIIGAAPLGTEVSLNMTTMATRTIKGIVEGESDRNLFIPTLVDLYQQGRFPFDRLITFYPLADIQRAVADTESGRVLKAVLRPA</sequence>
<protein>
    <submittedName>
        <fullName evidence="8">Aryl-alcohol dehydrogenase</fullName>
        <ecNumber evidence="8">1.1.1.90</ecNumber>
    </submittedName>
</protein>
<dbReference type="PANTHER" id="PTHR43350">
    <property type="entry name" value="NAD-DEPENDENT ALCOHOL DEHYDROGENASE"/>
    <property type="match status" value="1"/>
</dbReference>
<comment type="cofactor">
    <cofactor evidence="1 6">
        <name>Zn(2+)</name>
        <dbReference type="ChEBI" id="CHEBI:29105"/>
    </cofactor>
</comment>
<feature type="domain" description="Enoyl reductase (ER)" evidence="7">
    <location>
        <begin position="13"/>
        <end position="364"/>
    </location>
</feature>
<dbReference type="GO" id="GO:0008270">
    <property type="term" value="F:zinc ion binding"/>
    <property type="evidence" value="ECO:0007669"/>
    <property type="project" value="InterPro"/>
</dbReference>
<dbReference type="Pfam" id="PF08240">
    <property type="entry name" value="ADH_N"/>
    <property type="match status" value="1"/>
</dbReference>
<dbReference type="HOGENOM" id="CLU_026673_14_1_6"/>
<evidence type="ECO:0000259" key="7">
    <source>
        <dbReference type="SMART" id="SM00829"/>
    </source>
</evidence>
<keyword evidence="3 6" id="KW-0479">Metal-binding</keyword>
<dbReference type="InterPro" id="IPR036291">
    <property type="entry name" value="NAD(P)-bd_dom_sf"/>
</dbReference>
<dbReference type="RefSeq" id="WP_009021452.1">
    <property type="nucleotide sequence ID" value="NZ_DS999411.1"/>
</dbReference>
<dbReference type="Pfam" id="PF00107">
    <property type="entry name" value="ADH_zinc_N"/>
    <property type="match status" value="1"/>
</dbReference>
<gene>
    <name evidence="8" type="ORF">NOR51B_2661</name>
</gene>
<organism evidence="8 9">
    <name type="scientific">Luminiphilus syltensis NOR5-1B</name>
    <dbReference type="NCBI Taxonomy" id="565045"/>
    <lineage>
        <taxon>Bacteria</taxon>
        <taxon>Pseudomonadati</taxon>
        <taxon>Pseudomonadota</taxon>
        <taxon>Gammaproteobacteria</taxon>
        <taxon>Cellvibrionales</taxon>
        <taxon>Halieaceae</taxon>
        <taxon>Luminiphilus</taxon>
    </lineage>
</organism>
<dbReference type="CDD" id="cd08278">
    <property type="entry name" value="benzyl_alcohol_DH"/>
    <property type="match status" value="1"/>
</dbReference>
<evidence type="ECO:0000313" key="9">
    <source>
        <dbReference type="Proteomes" id="UP000004699"/>
    </source>
</evidence>
<dbReference type="EC" id="1.1.1.90" evidence="8"/>
<evidence type="ECO:0000256" key="4">
    <source>
        <dbReference type="ARBA" id="ARBA00022833"/>
    </source>
</evidence>
<evidence type="ECO:0000256" key="6">
    <source>
        <dbReference type="RuleBase" id="RU361277"/>
    </source>
</evidence>
<dbReference type="SMART" id="SM00829">
    <property type="entry name" value="PKS_ER"/>
    <property type="match status" value="1"/>
</dbReference>
<dbReference type="InterPro" id="IPR013149">
    <property type="entry name" value="ADH-like_C"/>
</dbReference>
<dbReference type="eggNOG" id="COG1062">
    <property type="taxonomic scope" value="Bacteria"/>
</dbReference>
<dbReference type="SUPFAM" id="SSF51735">
    <property type="entry name" value="NAD(P)-binding Rossmann-fold domains"/>
    <property type="match status" value="1"/>
</dbReference>
<dbReference type="PROSITE" id="PS00059">
    <property type="entry name" value="ADH_ZINC"/>
    <property type="match status" value="1"/>
</dbReference>
<dbReference type="OrthoDB" id="9771084at2"/>
<keyword evidence="5 8" id="KW-0560">Oxidoreductase</keyword>
<dbReference type="EMBL" id="DS999411">
    <property type="protein sequence ID" value="EED36709.1"/>
    <property type="molecule type" value="Genomic_DNA"/>
</dbReference>
<evidence type="ECO:0000256" key="5">
    <source>
        <dbReference type="ARBA" id="ARBA00023002"/>
    </source>
</evidence>
<reference evidence="9" key="1">
    <citation type="journal article" date="2013" name="BMC Microbiol.">
        <title>Taxonomy and evolution of bacteriochlorophyll a-containing members of the OM60/NOR5 clade of marine gammaproteobacteria: description of Luminiphilus syltensis gen. nov., sp. nov., reclassification of Haliea rubra as Pseudohaliea rubra gen. nov., comb. nov., and emendation of Chromatocurvus halotolerans.</title>
        <authorList>
            <person name="Spring S."/>
            <person name="Riedel T."/>
            <person name="Sproer C."/>
            <person name="Yan S."/>
            <person name="Harder J."/>
            <person name="Fuchs B.M."/>
        </authorList>
    </citation>
    <scope>NUCLEOTIDE SEQUENCE [LARGE SCALE GENOMIC DNA]</scope>
    <source>
        <strain evidence="9">NOR51-B</strain>
    </source>
</reference>
<dbReference type="InterPro" id="IPR020843">
    <property type="entry name" value="ER"/>
</dbReference>
<dbReference type="FunFam" id="3.40.50.720:FF:000003">
    <property type="entry name" value="S-(hydroxymethyl)glutathione dehydrogenase"/>
    <property type="match status" value="1"/>
</dbReference>
<evidence type="ECO:0000313" key="8">
    <source>
        <dbReference type="EMBL" id="EED36709.1"/>
    </source>
</evidence>
<dbReference type="PANTHER" id="PTHR43350:SF21">
    <property type="entry name" value="S-NITROSOMYCOTHIOL REDUCTASE MSCR"/>
    <property type="match status" value="1"/>
</dbReference>
<dbReference type="Gene3D" id="3.90.180.10">
    <property type="entry name" value="Medium-chain alcohol dehydrogenases, catalytic domain"/>
    <property type="match status" value="1"/>
</dbReference>
<evidence type="ECO:0000256" key="2">
    <source>
        <dbReference type="ARBA" id="ARBA00008072"/>
    </source>
</evidence>
<keyword evidence="4 6" id="KW-0862">Zinc</keyword>